<evidence type="ECO:0000256" key="3">
    <source>
        <dbReference type="SAM" id="SignalP"/>
    </source>
</evidence>
<feature type="signal peptide" evidence="3">
    <location>
        <begin position="1"/>
        <end position="22"/>
    </location>
</feature>
<dbReference type="SUPFAM" id="SSF49313">
    <property type="entry name" value="Cadherin-like"/>
    <property type="match status" value="1"/>
</dbReference>
<dbReference type="SUPFAM" id="SSF49899">
    <property type="entry name" value="Concanavalin A-like lectins/glucanases"/>
    <property type="match status" value="3"/>
</dbReference>
<dbReference type="SMART" id="SM00560">
    <property type="entry name" value="LamGL"/>
    <property type="match status" value="3"/>
</dbReference>
<dbReference type="SUPFAM" id="SSF56300">
    <property type="entry name" value="Metallo-dependent phosphatases"/>
    <property type="match status" value="2"/>
</dbReference>
<keyword evidence="1 3" id="KW-0732">Signal</keyword>
<protein>
    <submittedName>
        <fullName evidence="5">Metallophosphoesterase</fullName>
    </submittedName>
</protein>
<evidence type="ECO:0000256" key="1">
    <source>
        <dbReference type="ARBA" id="ARBA00022729"/>
    </source>
</evidence>
<reference evidence="5 6" key="1">
    <citation type="submission" date="2023-04" db="EMBL/GenBank/DDBJ databases">
        <title>A novel bacteria isolated from coastal sediment.</title>
        <authorList>
            <person name="Liu X.-J."/>
            <person name="Du Z.-J."/>
        </authorList>
    </citation>
    <scope>NUCLEOTIDE SEQUENCE [LARGE SCALE GENOMIC DNA]</scope>
    <source>
        <strain evidence="5 6">SDUM461004</strain>
    </source>
</reference>
<organism evidence="5 6">
    <name type="scientific">Thalassobacterium sedimentorum</name>
    <dbReference type="NCBI Taxonomy" id="3041258"/>
    <lineage>
        <taxon>Bacteria</taxon>
        <taxon>Pseudomonadati</taxon>
        <taxon>Verrucomicrobiota</taxon>
        <taxon>Opitutia</taxon>
        <taxon>Puniceicoccales</taxon>
        <taxon>Coraliomargaritaceae</taxon>
        <taxon>Thalassobacterium</taxon>
    </lineage>
</organism>
<feature type="domain" description="Fibronectin type-III" evidence="4">
    <location>
        <begin position="831"/>
        <end position="921"/>
    </location>
</feature>
<dbReference type="Pfam" id="PF13385">
    <property type="entry name" value="Laminin_G_3"/>
    <property type="match status" value="3"/>
</dbReference>
<dbReference type="InterPro" id="IPR003961">
    <property type="entry name" value="FN3_dom"/>
</dbReference>
<dbReference type="InterPro" id="IPR013783">
    <property type="entry name" value="Ig-like_fold"/>
</dbReference>
<evidence type="ECO:0000313" key="5">
    <source>
        <dbReference type="EMBL" id="MDQ8192864.1"/>
    </source>
</evidence>
<keyword evidence="2" id="KW-1015">Disulfide bond</keyword>
<dbReference type="Gene3D" id="2.60.120.260">
    <property type="entry name" value="Galactose-binding domain-like"/>
    <property type="match status" value="2"/>
</dbReference>
<proteinExistence type="predicted"/>
<dbReference type="InterPro" id="IPR036116">
    <property type="entry name" value="FN3_sf"/>
</dbReference>
<keyword evidence="6" id="KW-1185">Reference proteome</keyword>
<sequence length="2285" mass="244016">MNFKKLYLIGSFCTALASASTAGLVAHWKLDETSGTVAADASGAGIDGELTGSIAWGAGKAGNAAVFPGVSGDYIEFDSDALNLQGSLTLSVWAKYNDITNYGIFAGIDSSGGTANDQFVLKTASSGDGRIIFQVTGEGGSSATLHSTDTFKNLSEASADGWIHLVGVYQAGEFARLYVDGSLMAENTNVPAQLQSKIDVAPFKIGAMTTTATSYYLDGAVDDVQLYDYAISSTAVAELHAAPGTALEDPVSEASGRVAYWDFDEGTGTTATDSENDLIGTLTGSASWVDGVEGSALQIVNDDDSQLLLGAPDALNITGAVTVAAWVHPDGMSSYGVIAGIDQSGGASNDQYVLKTTGATSSYLSFQVTGAGGSAVSVSDTQSIVDRASASEDGWIHVAGVFLPGEELLLYIDGVEVAQKATSLESMQSTLSEAVPFRIGNMTESSGYGFNGAIDQVAIYNVGLDASELIQLADRDGTSPAEGTYLFSFGAVADPQYKDSDPAGSRYYRNSLTKLPVMVEDFNTRDLEFVICLGDFIDNYFESFEPMMEIWDDLVHPSYQVVGNHDLAVGSHTLEDVVEALKIPSNYYTFVVEGWRFFVLDGNDAGYGIHSAEQLAWLRDGLDAALENSEPVIIFDHYPVYPPGTAHISPQASELLTLLADYSNIRAWMNGHNHSGAYGQSGDIHFINLEGMVETADTTAYAEIEIWTDRIEVKGEGREPNRTLYFPQLANADLEVPADFSAGDGGAGVSLTWSALTDTEVESLEIQRRASGENAGYATVAILAADSISYLDTEVVSGVTYSYRIRSLTIADAFSEWSDLASVELGYISGSILDLTANAEDTSSISLTWDLDSASYDNLILERRVGSGDYLVVSSALAGDATSYNDSGLAPNTSYSYRISGVSGGRQTEWSAEASAQTEAAEPIEGEAAGLVAYWPFDEGSGTSAGDFSGNGISGTLQASAAWESVGHRNGAIRFSGNSEDQVLVGTPEALNLTGAVSVSAWVKPEGVSSYGVIAGIDQSGGAANDQYVLKTTHSNTQQLSFQVTAAGVGYTATDTVNLSVRSSEGTDGWVHVAGVFVPGESVLLYVNGQLVAERAVTIDTLQSTLSAERPFRIGNMSVSSDYGFNGLIDELRVFSASLSAEEVSAYANDETVPSELAPFVEKDAQWLYLDDGSDQGTDWTASDFDDSAWSTGTAEFGYGDGDEATVLSYGTDVANKHPTTYFRKAFELDSLAGIEGILIEVLRDDGVIIYLNGQELLRDNMPSGAVNYQTYASSALGGDDESTYFEFSVAADALVTGTNVLAVELHNSDASSSDLSFNLQATAILESDNTPKVSESIITAGADWAYLDDGSDAGTAWRAAAFDDSTWAQGPAKFGYGDSNEVTTLSYGSDSNDKHITYYFRKAFVLEDLEGVRELEFGVLRDDGVIVYLNGIEIIRDNMPAGEISSETFSSSITDGAAESTFYEFSVASDALVEGENVLAVEIHNRDGFSSDIGFDLWMNLLSDLHPYAPVFESEHIETAHALAGSDYAASVAEYASDADGDTMYFAKVSGPDWLIVHADGSLSGTPSASHFGLNTFVISVTDNDEGTTTVILEIMVEEPAELARAAMPGSELALRFAVIPDTQGSTLGVPTDEASAIARELIAQAPEFAIHVGDVTDGYSGGDAKLTELEYLKEVLATPLLENGIGFYPVRGNHDANAYLPTSEGEAAWQAAFPYLFEGEGAVVDPSDVPGGSEASPNPNNFSYVLDAGQDTYFVSLDLWNGGSSDNYSDWVAEKFAEIRAANPYAHIFGYSHPGLFSVASHPAMTEYVDSPQPYLEAGKASQVDGWFSGHNHIYDRSVAVSLDDGNKPYMFDFTCGSASEKFYSISRSPAEDQHLNCLIDSTTIAGRPIAYLLVEINGPFVWVQTYMSPDTDGHGTFDDWSVWDAYTYSRNGLQFTVASGENYNDRNIQDRAPLDDGFIGTSVEVVDGVNSDETVHSYGSTSFGQYRNITTGWWSRDDWYDAGESKVVSDIVSLNGMREAPGRNRCDAYTIKLSYDASRLSALEIQSLRIAAFLDADTADSDAGDWLPAVSATLELAAEAPLMRAPTAEDSVGSWGIDLDNQQVWARLDYQGDFALITDVVDSDDDGLVDAWEMEQFGSLVYTASQDLDGDGLDNAAEQILGTNALMTDTDGDLFNDGAELAAGLDPLIADTELSDSVLDLIRTHSELQAAAGLYPLSALGGLNYEQTLIVPDAEGDLHFRIQLWSNDDLSSGDWIELGDAFERTIQMNTDKQFYKWAVEVD</sequence>
<dbReference type="InterPro" id="IPR029052">
    <property type="entry name" value="Metallo-depent_PP-like"/>
</dbReference>
<dbReference type="Proteomes" id="UP001243717">
    <property type="component" value="Unassembled WGS sequence"/>
</dbReference>
<comment type="caution">
    <text evidence="5">The sequence shown here is derived from an EMBL/GenBank/DDBJ whole genome shotgun (WGS) entry which is preliminary data.</text>
</comment>
<dbReference type="Pfam" id="PF17963">
    <property type="entry name" value="Big_9"/>
    <property type="match status" value="1"/>
</dbReference>
<dbReference type="Pfam" id="PF00041">
    <property type="entry name" value="fn3"/>
    <property type="match status" value="1"/>
</dbReference>
<dbReference type="PROSITE" id="PS00018">
    <property type="entry name" value="EF_HAND_1"/>
    <property type="match status" value="1"/>
</dbReference>
<dbReference type="SUPFAM" id="SSF49265">
    <property type="entry name" value="Fibronectin type III"/>
    <property type="match status" value="1"/>
</dbReference>
<dbReference type="SMART" id="SM00060">
    <property type="entry name" value="FN3"/>
    <property type="match status" value="2"/>
</dbReference>
<feature type="chain" id="PRO_5045409921" evidence="3">
    <location>
        <begin position="23"/>
        <end position="2285"/>
    </location>
</feature>
<evidence type="ECO:0000259" key="4">
    <source>
        <dbReference type="PROSITE" id="PS50853"/>
    </source>
</evidence>
<dbReference type="Gene3D" id="3.60.21.10">
    <property type="match status" value="3"/>
</dbReference>
<name>A0ABU1ADR7_9BACT</name>
<dbReference type="InterPro" id="IPR004843">
    <property type="entry name" value="Calcineurin-like_PHP"/>
</dbReference>
<dbReference type="PANTHER" id="PTHR16509:SF1">
    <property type="entry name" value="MANGANESE-DEPENDENT ADP-RIBOSE_CDP-ALCOHOL DIPHOSPHATASE"/>
    <property type="match status" value="1"/>
</dbReference>
<dbReference type="InterPro" id="IPR006558">
    <property type="entry name" value="LamG-like"/>
</dbReference>
<dbReference type="InterPro" id="IPR015919">
    <property type="entry name" value="Cadherin-like_sf"/>
</dbReference>
<dbReference type="Gene3D" id="2.60.120.200">
    <property type="match status" value="3"/>
</dbReference>
<dbReference type="InterPro" id="IPR018247">
    <property type="entry name" value="EF_Hand_1_Ca_BS"/>
</dbReference>
<accession>A0ABU1ADR7</accession>
<dbReference type="InterPro" id="IPR013320">
    <property type="entry name" value="ConA-like_dom_sf"/>
</dbReference>
<gene>
    <name evidence="5" type="ORF">QEH59_00405</name>
</gene>
<dbReference type="PROSITE" id="PS50853">
    <property type="entry name" value="FN3"/>
    <property type="match status" value="1"/>
</dbReference>
<dbReference type="Gene3D" id="2.60.40.10">
    <property type="entry name" value="Immunoglobulins"/>
    <property type="match status" value="2"/>
</dbReference>
<dbReference type="RefSeq" id="WP_308983374.1">
    <property type="nucleotide sequence ID" value="NZ_JARXIC010000001.1"/>
</dbReference>
<dbReference type="Pfam" id="PF00149">
    <property type="entry name" value="Metallophos"/>
    <property type="match status" value="2"/>
</dbReference>
<dbReference type="CDD" id="cd00063">
    <property type="entry name" value="FN3"/>
    <property type="match status" value="1"/>
</dbReference>
<dbReference type="EMBL" id="JARXIC010000001">
    <property type="protein sequence ID" value="MDQ8192864.1"/>
    <property type="molecule type" value="Genomic_DNA"/>
</dbReference>
<evidence type="ECO:0000256" key="2">
    <source>
        <dbReference type="ARBA" id="ARBA00023157"/>
    </source>
</evidence>
<evidence type="ECO:0000313" key="6">
    <source>
        <dbReference type="Proteomes" id="UP001243717"/>
    </source>
</evidence>
<dbReference type="PANTHER" id="PTHR16509">
    <property type="match status" value="1"/>
</dbReference>